<proteinExistence type="inferred from homology"/>
<keyword evidence="1" id="KW-0732">Signal</keyword>
<dbReference type="AlphaFoldDB" id="A0AAD4XLJ9"/>
<sequence length="118" mass="12931">MELCSTNATDVGTNIKRILKDGKVEPAVRRPLGDCIEFYSTALDNVQDAMEAFRVKDYATALSDVGTAGIFADTCKDGFTEFGLDFGPLSKQHDDFFQLVIISLGIINKILGRPIILQ</sequence>
<name>A0AAD4XLJ9_9MAGN</name>
<dbReference type="EMBL" id="JAJJMB010008110">
    <property type="protein sequence ID" value="KAI3925423.1"/>
    <property type="molecule type" value="Genomic_DNA"/>
</dbReference>
<comment type="caution">
    <text evidence="5">The sequence shown here is derived from an EMBL/GenBank/DDBJ whole genome shotgun (WGS) entry which is preliminary data.</text>
</comment>
<comment type="similarity">
    <text evidence="3">Belongs to the PMEI family.</text>
</comment>
<dbReference type="SUPFAM" id="SSF101148">
    <property type="entry name" value="Plant invertase/pectin methylesterase inhibitor"/>
    <property type="match status" value="1"/>
</dbReference>
<evidence type="ECO:0000313" key="6">
    <source>
        <dbReference type="Proteomes" id="UP001202328"/>
    </source>
</evidence>
<dbReference type="CDD" id="cd15795">
    <property type="entry name" value="PMEI-Pla_a_1_like"/>
    <property type="match status" value="1"/>
</dbReference>
<dbReference type="InterPro" id="IPR034088">
    <property type="entry name" value="Pla_a_1-like"/>
</dbReference>
<dbReference type="NCBIfam" id="TIGR01614">
    <property type="entry name" value="PME_inhib"/>
    <property type="match status" value="1"/>
</dbReference>
<evidence type="ECO:0000313" key="5">
    <source>
        <dbReference type="EMBL" id="KAI3925423.1"/>
    </source>
</evidence>
<evidence type="ECO:0000256" key="2">
    <source>
        <dbReference type="ARBA" id="ARBA00023157"/>
    </source>
</evidence>
<keyword evidence="2" id="KW-1015">Disulfide bond</keyword>
<evidence type="ECO:0000256" key="1">
    <source>
        <dbReference type="ARBA" id="ARBA00022729"/>
    </source>
</evidence>
<dbReference type="PANTHER" id="PTHR35357">
    <property type="entry name" value="OS02G0537100 PROTEIN"/>
    <property type="match status" value="1"/>
</dbReference>
<dbReference type="InterPro" id="IPR006501">
    <property type="entry name" value="Pectinesterase_inhib_dom"/>
</dbReference>
<keyword evidence="6" id="KW-1185">Reference proteome</keyword>
<dbReference type="Proteomes" id="UP001202328">
    <property type="component" value="Unassembled WGS sequence"/>
</dbReference>
<organism evidence="5 6">
    <name type="scientific">Papaver atlanticum</name>
    <dbReference type="NCBI Taxonomy" id="357466"/>
    <lineage>
        <taxon>Eukaryota</taxon>
        <taxon>Viridiplantae</taxon>
        <taxon>Streptophyta</taxon>
        <taxon>Embryophyta</taxon>
        <taxon>Tracheophyta</taxon>
        <taxon>Spermatophyta</taxon>
        <taxon>Magnoliopsida</taxon>
        <taxon>Ranunculales</taxon>
        <taxon>Papaveraceae</taxon>
        <taxon>Papaveroideae</taxon>
        <taxon>Papaver</taxon>
    </lineage>
</organism>
<dbReference type="InterPro" id="IPR035513">
    <property type="entry name" value="Invertase/methylesterase_inhib"/>
</dbReference>
<dbReference type="Gene3D" id="1.20.140.40">
    <property type="entry name" value="Invertase/pectin methylesterase inhibitor family protein"/>
    <property type="match status" value="1"/>
</dbReference>
<dbReference type="PANTHER" id="PTHR35357:SF17">
    <property type="entry name" value="PECTINESTERASE INHIBITOR 12"/>
    <property type="match status" value="1"/>
</dbReference>
<reference evidence="5" key="1">
    <citation type="submission" date="2022-04" db="EMBL/GenBank/DDBJ databases">
        <title>A functionally conserved STORR gene fusion in Papaver species that diverged 16.8 million years ago.</title>
        <authorList>
            <person name="Catania T."/>
        </authorList>
    </citation>
    <scope>NUCLEOTIDE SEQUENCE</scope>
    <source>
        <strain evidence="5">S-188037</strain>
    </source>
</reference>
<evidence type="ECO:0000256" key="3">
    <source>
        <dbReference type="ARBA" id="ARBA00038471"/>
    </source>
</evidence>
<feature type="domain" description="Pectinesterase inhibitor" evidence="4">
    <location>
        <begin position="2"/>
        <end position="105"/>
    </location>
</feature>
<accession>A0AAD4XLJ9</accession>
<gene>
    <name evidence="5" type="ORF">MKW98_015771</name>
</gene>
<evidence type="ECO:0000259" key="4">
    <source>
        <dbReference type="Pfam" id="PF04043"/>
    </source>
</evidence>
<dbReference type="GO" id="GO:0004857">
    <property type="term" value="F:enzyme inhibitor activity"/>
    <property type="evidence" value="ECO:0007669"/>
    <property type="project" value="InterPro"/>
</dbReference>
<dbReference type="Pfam" id="PF04043">
    <property type="entry name" value="PMEI"/>
    <property type="match status" value="1"/>
</dbReference>
<protein>
    <recommendedName>
        <fullName evidence="4">Pectinesterase inhibitor domain-containing protein</fullName>
    </recommendedName>
</protein>